<reference evidence="3 4" key="1">
    <citation type="submission" date="2019-10" db="EMBL/GenBank/DDBJ databases">
        <title>Assembly and Annotation for the nematode Trichostrongylus colubriformis.</title>
        <authorList>
            <person name="Martin J."/>
        </authorList>
    </citation>
    <scope>NUCLEOTIDE SEQUENCE [LARGE SCALE GENOMIC DNA]</scope>
    <source>
        <strain evidence="3">G859</strain>
        <tissue evidence="3">Whole worm</tissue>
    </source>
</reference>
<comment type="caution">
    <text evidence="3">The sequence shown here is derived from an EMBL/GenBank/DDBJ whole genome shotgun (WGS) entry which is preliminary data.</text>
</comment>
<feature type="region of interest" description="Disordered" evidence="1">
    <location>
        <begin position="241"/>
        <end position="294"/>
    </location>
</feature>
<accession>A0AAN8FQ13</accession>
<dbReference type="Proteomes" id="UP001331761">
    <property type="component" value="Unassembled WGS sequence"/>
</dbReference>
<dbReference type="EMBL" id="WIXE01014613">
    <property type="protein sequence ID" value="KAK5974155.1"/>
    <property type="molecule type" value="Genomic_DNA"/>
</dbReference>
<evidence type="ECO:0000313" key="4">
    <source>
        <dbReference type="Proteomes" id="UP001331761"/>
    </source>
</evidence>
<evidence type="ECO:0000256" key="1">
    <source>
        <dbReference type="SAM" id="MobiDB-lite"/>
    </source>
</evidence>
<keyword evidence="4" id="KW-1185">Reference proteome</keyword>
<sequence>MKPYHRRHYHVPANLVWLSSFVLLPIRQWLSCFNQCRDVYSIFEQKKIFSIAIFKSLDIKPIKTVGSTTTVDRPVLGPWPHTTRLRLDDELKEEKTQSDEMRLSEVLRALGKTPNAAMAVKIDKENSVKTDRDERKQSGNRNSMLDDTMYDIYELRNSARSKKKVAGLTPAKTQTFSNESAVPSPGNKCYQAGKFSTENHPPDFYLTANLDTLEKQQHYGWQSLQANTFLSNVLCLPTEKEKEPVPTAKEKERAPTAKEKEHVPTAKEKERVPTAKEKERVPTAKEKERVPTVKEKRTKVTFLPKETMMAFREKEEECKLPLISAISRTRSIREK</sequence>
<organism evidence="3 4">
    <name type="scientific">Trichostrongylus colubriformis</name>
    <name type="common">Black scour worm</name>
    <dbReference type="NCBI Taxonomy" id="6319"/>
    <lineage>
        <taxon>Eukaryota</taxon>
        <taxon>Metazoa</taxon>
        <taxon>Ecdysozoa</taxon>
        <taxon>Nematoda</taxon>
        <taxon>Chromadorea</taxon>
        <taxon>Rhabditida</taxon>
        <taxon>Rhabditina</taxon>
        <taxon>Rhabditomorpha</taxon>
        <taxon>Strongyloidea</taxon>
        <taxon>Trichostrongylidae</taxon>
        <taxon>Trichostrongylus</taxon>
    </lineage>
</organism>
<name>A0AAN8FQ13_TRICO</name>
<feature type="compositionally biased region" description="Basic and acidic residues" evidence="1">
    <location>
        <begin position="123"/>
        <end position="137"/>
    </location>
</feature>
<dbReference type="AlphaFoldDB" id="A0AAN8FQ13"/>
<feature type="region of interest" description="Disordered" evidence="1">
    <location>
        <begin position="123"/>
        <end position="144"/>
    </location>
</feature>
<feature type="chain" id="PRO_5042810414" evidence="2">
    <location>
        <begin position="33"/>
        <end position="335"/>
    </location>
</feature>
<proteinExistence type="predicted"/>
<feature type="signal peptide" evidence="2">
    <location>
        <begin position="1"/>
        <end position="32"/>
    </location>
</feature>
<evidence type="ECO:0000256" key="2">
    <source>
        <dbReference type="SAM" id="SignalP"/>
    </source>
</evidence>
<protein>
    <submittedName>
        <fullName evidence="3">Uncharacterized protein</fullName>
    </submittedName>
</protein>
<evidence type="ECO:0000313" key="3">
    <source>
        <dbReference type="EMBL" id="KAK5974155.1"/>
    </source>
</evidence>
<gene>
    <name evidence="3" type="ORF">GCK32_003828</name>
</gene>
<keyword evidence="2" id="KW-0732">Signal</keyword>